<feature type="domain" description="Cupin type-2" evidence="4">
    <location>
        <begin position="71"/>
        <end position="136"/>
    </location>
</feature>
<dbReference type="Gene3D" id="2.60.120.10">
    <property type="entry name" value="Jelly Rolls"/>
    <property type="match status" value="2"/>
</dbReference>
<feature type="region of interest" description="Disordered" evidence="3">
    <location>
        <begin position="323"/>
        <end position="349"/>
    </location>
</feature>
<sequence length="349" mass="39131">MAQMKTEGASHYDIQKERRENQAALWRSHQVPVVKGDAVKLEDVPSRRTRRGVYKGPEGESISVLMDASVHEISPGVTTTAHRHSWDAIMFVIGGSGTTEIGGQRIEFKPWDTIHIPAWEWHRHTNTGGKDVRYFTWSMEPMLEWFGLAYLEDAGDEAPSTLPPPPTSKAAAALVETDDPYVRRLQRLIGNDQEAGSRRLHTAWDDVTQRVSPRGARSSFLVDSSLGYQTSGLTAVMHEIAPGLWQARHRHGGEAHLFVVSGNGHTKVDEEPQYWTSGDLVVVDHWCWHQHCNDDPDKTARVIRVHSTFGDIVDALLDPVPTLEEDPVRDRPDLSGLVWPDPNDDRPEA</sequence>
<dbReference type="RefSeq" id="WP_184822637.1">
    <property type="nucleotide sequence ID" value="NZ_JACHMM010000001.1"/>
</dbReference>
<protein>
    <submittedName>
        <fullName evidence="5">Gentisate 1,2-dioxygenase</fullName>
        <ecNumber evidence="5">1.13.11.4</ecNumber>
    </submittedName>
</protein>
<dbReference type="PANTHER" id="PTHR41517">
    <property type="entry name" value="1,2-DIOXYGENASE PROTEIN-RELATED"/>
    <property type="match status" value="1"/>
</dbReference>
<evidence type="ECO:0000256" key="3">
    <source>
        <dbReference type="SAM" id="MobiDB-lite"/>
    </source>
</evidence>
<dbReference type="SUPFAM" id="SSF51182">
    <property type="entry name" value="RmlC-like cupins"/>
    <property type="match status" value="1"/>
</dbReference>
<comment type="caution">
    <text evidence="5">The sequence shown here is derived from an EMBL/GenBank/DDBJ whole genome shotgun (WGS) entry which is preliminary data.</text>
</comment>
<keyword evidence="6" id="KW-1185">Reference proteome</keyword>
<dbReference type="EMBL" id="JACHMM010000001">
    <property type="protein sequence ID" value="MBB5788136.1"/>
    <property type="molecule type" value="Genomic_DNA"/>
</dbReference>
<dbReference type="Proteomes" id="UP000542813">
    <property type="component" value="Unassembled WGS sequence"/>
</dbReference>
<dbReference type="InterPro" id="IPR011051">
    <property type="entry name" value="RmlC_Cupin_sf"/>
</dbReference>
<name>A0A7W9GR00_9ACTN</name>
<reference evidence="5 6" key="1">
    <citation type="submission" date="2020-08" db="EMBL/GenBank/DDBJ databases">
        <title>Sequencing the genomes of 1000 actinobacteria strains.</title>
        <authorList>
            <person name="Klenk H.-P."/>
        </authorList>
    </citation>
    <scope>NUCLEOTIDE SEQUENCE [LARGE SCALE GENOMIC DNA]</scope>
    <source>
        <strain evidence="5 6">DSM 102122</strain>
    </source>
</reference>
<dbReference type="Pfam" id="PF07883">
    <property type="entry name" value="Cupin_2"/>
    <property type="match status" value="2"/>
</dbReference>
<dbReference type="InterPro" id="IPR014710">
    <property type="entry name" value="RmlC-like_jellyroll"/>
</dbReference>
<dbReference type="GO" id="GO:0047922">
    <property type="term" value="F:gentisate 1,2-dioxygenase activity"/>
    <property type="evidence" value="ECO:0007669"/>
    <property type="project" value="UniProtKB-EC"/>
</dbReference>
<evidence type="ECO:0000313" key="5">
    <source>
        <dbReference type="EMBL" id="MBB5788136.1"/>
    </source>
</evidence>
<keyword evidence="1 5" id="KW-0223">Dioxygenase</keyword>
<dbReference type="PANTHER" id="PTHR41517:SF1">
    <property type="entry name" value="CUPIN"/>
    <property type="match status" value="1"/>
</dbReference>
<gene>
    <name evidence="5" type="ORF">HD601_002711</name>
</gene>
<dbReference type="InterPro" id="IPR047183">
    <property type="entry name" value="GDO-like"/>
</dbReference>
<dbReference type="EC" id="1.13.11.4" evidence="5"/>
<accession>A0A7W9GR00</accession>
<evidence type="ECO:0000259" key="4">
    <source>
        <dbReference type="Pfam" id="PF07883"/>
    </source>
</evidence>
<evidence type="ECO:0000256" key="1">
    <source>
        <dbReference type="ARBA" id="ARBA00022964"/>
    </source>
</evidence>
<dbReference type="InterPro" id="IPR013096">
    <property type="entry name" value="Cupin_2"/>
</dbReference>
<evidence type="ECO:0000256" key="2">
    <source>
        <dbReference type="ARBA" id="ARBA00023002"/>
    </source>
</evidence>
<keyword evidence="2 5" id="KW-0560">Oxidoreductase</keyword>
<dbReference type="AlphaFoldDB" id="A0A7W9GR00"/>
<feature type="domain" description="Cupin type-2" evidence="4">
    <location>
        <begin position="238"/>
        <end position="303"/>
    </location>
</feature>
<evidence type="ECO:0000313" key="6">
    <source>
        <dbReference type="Proteomes" id="UP000542813"/>
    </source>
</evidence>
<proteinExistence type="predicted"/>
<organism evidence="5 6">
    <name type="scientific">Jiangella mangrovi</name>
    <dbReference type="NCBI Taxonomy" id="1524084"/>
    <lineage>
        <taxon>Bacteria</taxon>
        <taxon>Bacillati</taxon>
        <taxon>Actinomycetota</taxon>
        <taxon>Actinomycetes</taxon>
        <taxon>Jiangellales</taxon>
        <taxon>Jiangellaceae</taxon>
        <taxon>Jiangella</taxon>
    </lineage>
</organism>